<dbReference type="AlphaFoldDB" id="A0A1Y5Q3Z7"/>
<keyword evidence="7" id="KW-0274">FAD</keyword>
<dbReference type="Gene3D" id="1.20.58.100">
    <property type="entry name" value="Fumarate reductase/succinate dehydrogenase flavoprotein-like, C-terminal domain"/>
    <property type="match status" value="1"/>
</dbReference>
<dbReference type="UniPathway" id="UPA00253">
    <property type="reaction ID" value="UER00326"/>
</dbReference>
<dbReference type="InterPro" id="IPR036188">
    <property type="entry name" value="FAD/NAD-bd_sf"/>
</dbReference>
<protein>
    <recommendedName>
        <fullName evidence="4">L-aspartate oxidase</fullName>
        <ecNumber evidence="4">1.4.3.16</ecNumber>
    </recommendedName>
</protein>
<evidence type="ECO:0000256" key="9">
    <source>
        <dbReference type="ARBA" id="ARBA00048305"/>
    </source>
</evidence>
<accession>A0A1Y5Q3Z7</accession>
<reference evidence="11" key="1">
    <citation type="submission" date="2016-03" db="EMBL/GenBank/DDBJ databases">
        <authorList>
            <person name="Ploux O."/>
        </authorList>
    </citation>
    <scope>NUCLEOTIDE SEQUENCE</scope>
    <source>
        <strain evidence="11">UC10</strain>
    </source>
</reference>
<name>A0A1Y5Q3Z7_9GAMM</name>
<dbReference type="InterPro" id="IPR027477">
    <property type="entry name" value="Succ_DH/fumarate_Rdtase_cat_sf"/>
</dbReference>
<dbReference type="PRINTS" id="PR00368">
    <property type="entry name" value="FADPNR"/>
</dbReference>
<dbReference type="SUPFAM" id="SSF46977">
    <property type="entry name" value="Succinate dehydrogenase/fumarate reductase flavoprotein C-terminal domain"/>
    <property type="match status" value="1"/>
</dbReference>
<dbReference type="InterPro" id="IPR005288">
    <property type="entry name" value="NadB"/>
</dbReference>
<dbReference type="InterPro" id="IPR037099">
    <property type="entry name" value="Fum_R/Succ_DH_flav-like_C_sf"/>
</dbReference>
<dbReference type="SUPFAM" id="SSF51905">
    <property type="entry name" value="FAD/NAD(P)-binding domain"/>
    <property type="match status" value="1"/>
</dbReference>
<dbReference type="PANTHER" id="PTHR42716">
    <property type="entry name" value="L-ASPARTATE OXIDASE"/>
    <property type="match status" value="1"/>
</dbReference>
<sequence length="474" mass="48435">MSAPIVIVGGGIAGLATALAAAPAPVLLLNRVRSGAGAASLLAQGGIAAPIGSGDTPQAHAHDTCEAGSHHNDRTAVDLLTGNAVAAIDWLRRYDVAFDRNGDGTLQLGREGGHDRPRIVHAGGDATGAKVMEALVTAARRATHIRRRAGVDVDGLLLRGGRVCGVHALDAEGNAEEIHGRAVVLATGGIGGLFARTSNPADADGNGLALALAAGAALRDLEFVQFHPTALALPGLHSLPLVTEALRGAGARLLDAEGKPLMAGAHPLADLAPRDLVARRVWQACHDGGAWLDARGIGAVFPARFPTVFGACMQHGIDPRLQPIPVTPAAHFHMGGIAVDADGRSMLPGLHAVGEVACNGVHGANRLASNSLLEGVVFGRRLGALLGALPDAGNMQGKCTLARRRPSLDAAGLAGLRKLMMQAMGPVRSGESLQAALLECGALAARGWQGALAQAMMEAALRRTQSLGAHFRIN</sequence>
<dbReference type="Pfam" id="PF00890">
    <property type="entry name" value="FAD_binding_2"/>
    <property type="match status" value="1"/>
</dbReference>
<keyword evidence="5" id="KW-0285">Flavoprotein</keyword>
<dbReference type="Gene3D" id="3.50.50.60">
    <property type="entry name" value="FAD/NAD(P)-binding domain"/>
    <property type="match status" value="1"/>
</dbReference>
<evidence type="ECO:0000256" key="7">
    <source>
        <dbReference type="ARBA" id="ARBA00022827"/>
    </source>
</evidence>
<dbReference type="Gene3D" id="3.90.700.10">
    <property type="entry name" value="Succinate dehydrogenase/fumarate reductase flavoprotein, catalytic domain"/>
    <property type="match status" value="1"/>
</dbReference>
<evidence type="ECO:0000256" key="2">
    <source>
        <dbReference type="ARBA" id="ARBA00004950"/>
    </source>
</evidence>
<feature type="domain" description="FAD-dependent oxidoreductase 2 FAD-binding" evidence="10">
    <location>
        <begin position="5"/>
        <end position="372"/>
    </location>
</feature>
<evidence type="ECO:0000256" key="8">
    <source>
        <dbReference type="ARBA" id="ARBA00023002"/>
    </source>
</evidence>
<keyword evidence="6" id="KW-0662">Pyridine nucleotide biosynthesis</keyword>
<comment type="catalytic activity">
    <reaction evidence="9">
        <text>L-aspartate + O2 = iminosuccinate + H2O2</text>
        <dbReference type="Rhea" id="RHEA:25876"/>
        <dbReference type="ChEBI" id="CHEBI:15379"/>
        <dbReference type="ChEBI" id="CHEBI:16240"/>
        <dbReference type="ChEBI" id="CHEBI:29991"/>
        <dbReference type="ChEBI" id="CHEBI:77875"/>
        <dbReference type="EC" id="1.4.3.16"/>
    </reaction>
    <physiologicalReaction direction="left-to-right" evidence="9">
        <dbReference type="Rhea" id="RHEA:25877"/>
    </physiologicalReaction>
</comment>
<evidence type="ECO:0000256" key="3">
    <source>
        <dbReference type="ARBA" id="ARBA00008562"/>
    </source>
</evidence>
<evidence type="ECO:0000256" key="1">
    <source>
        <dbReference type="ARBA" id="ARBA00001974"/>
    </source>
</evidence>
<dbReference type="EMBL" id="FLTS01000001">
    <property type="protein sequence ID" value="SBV37028.1"/>
    <property type="molecule type" value="Genomic_DNA"/>
</dbReference>
<comment type="pathway">
    <text evidence="2">Cofactor biosynthesis; NAD(+) biosynthesis; iminoaspartate from L-aspartate (oxidase route): step 1/1.</text>
</comment>
<evidence type="ECO:0000256" key="5">
    <source>
        <dbReference type="ARBA" id="ARBA00022630"/>
    </source>
</evidence>
<evidence type="ECO:0000313" key="11">
    <source>
        <dbReference type="EMBL" id="SBV37028.1"/>
    </source>
</evidence>
<comment type="cofactor">
    <cofactor evidence="1">
        <name>FAD</name>
        <dbReference type="ChEBI" id="CHEBI:57692"/>
    </cofactor>
</comment>
<dbReference type="GO" id="GO:0008734">
    <property type="term" value="F:L-aspartate oxidase activity"/>
    <property type="evidence" value="ECO:0007669"/>
    <property type="project" value="UniProtKB-EC"/>
</dbReference>
<evidence type="ECO:0000256" key="6">
    <source>
        <dbReference type="ARBA" id="ARBA00022642"/>
    </source>
</evidence>
<dbReference type="PANTHER" id="PTHR42716:SF2">
    <property type="entry name" value="L-ASPARTATE OXIDASE, CHLOROPLASTIC"/>
    <property type="match status" value="1"/>
</dbReference>
<dbReference type="GO" id="GO:0034628">
    <property type="term" value="P:'de novo' NAD+ biosynthetic process from L-aspartate"/>
    <property type="evidence" value="ECO:0007669"/>
    <property type="project" value="TreeGrafter"/>
</dbReference>
<evidence type="ECO:0000256" key="4">
    <source>
        <dbReference type="ARBA" id="ARBA00012173"/>
    </source>
</evidence>
<dbReference type="EC" id="1.4.3.16" evidence="4"/>
<dbReference type="SUPFAM" id="SSF56425">
    <property type="entry name" value="Succinate dehydrogenase/fumarate reductase flavoprotein, catalytic domain"/>
    <property type="match status" value="1"/>
</dbReference>
<comment type="similarity">
    <text evidence="3">Belongs to the FAD-dependent oxidoreductase 2 family. NadB subfamily.</text>
</comment>
<keyword evidence="8 11" id="KW-0560">Oxidoreductase</keyword>
<proteinExistence type="inferred from homology"/>
<gene>
    <name evidence="11" type="primary">nadB</name>
    <name evidence="11" type="ORF">STPYR_11958</name>
</gene>
<dbReference type="InterPro" id="IPR003953">
    <property type="entry name" value="FAD-dep_OxRdtase_2_FAD-bd"/>
</dbReference>
<organism evidence="11">
    <name type="scientific">uncultured Stenotrophomonas sp</name>
    <dbReference type="NCBI Taxonomy" id="165438"/>
    <lineage>
        <taxon>Bacteria</taxon>
        <taxon>Pseudomonadati</taxon>
        <taxon>Pseudomonadota</taxon>
        <taxon>Gammaproteobacteria</taxon>
        <taxon>Lysobacterales</taxon>
        <taxon>Lysobacteraceae</taxon>
        <taxon>Stenotrophomonas</taxon>
        <taxon>environmental samples</taxon>
    </lineage>
</organism>
<evidence type="ECO:0000259" key="10">
    <source>
        <dbReference type="Pfam" id="PF00890"/>
    </source>
</evidence>